<dbReference type="CDD" id="cd12914">
    <property type="entry name" value="PDC1_DGC_like"/>
    <property type="match status" value="1"/>
</dbReference>
<dbReference type="InterPro" id="IPR029151">
    <property type="entry name" value="Sensor-like_sf"/>
</dbReference>
<keyword evidence="2" id="KW-1003">Cell membrane</keyword>
<comment type="caution">
    <text evidence="7">The sequence shown here is derived from an EMBL/GenBank/DDBJ whole genome shotgun (WGS) entry which is preliminary data.</text>
</comment>
<keyword evidence="5" id="KW-0472">Membrane</keyword>
<evidence type="ECO:0000259" key="6">
    <source>
        <dbReference type="Pfam" id="PF02743"/>
    </source>
</evidence>
<evidence type="ECO:0000256" key="2">
    <source>
        <dbReference type="ARBA" id="ARBA00022475"/>
    </source>
</evidence>
<evidence type="ECO:0000256" key="3">
    <source>
        <dbReference type="ARBA" id="ARBA00022692"/>
    </source>
</evidence>
<dbReference type="Proteomes" id="UP000050509">
    <property type="component" value="Unassembled WGS sequence"/>
</dbReference>
<dbReference type="Gene3D" id="3.30.450.20">
    <property type="entry name" value="PAS domain"/>
    <property type="match status" value="1"/>
</dbReference>
<dbReference type="InterPro" id="IPR033479">
    <property type="entry name" value="dCache_1"/>
</dbReference>
<keyword evidence="4" id="KW-1133">Transmembrane helix</keyword>
<gene>
    <name evidence="7" type="ORF">SE17_22405</name>
</gene>
<protein>
    <recommendedName>
        <fullName evidence="6">Cache domain-containing protein</fullName>
    </recommendedName>
</protein>
<sequence length="328" mass="35814">MSWLRQKIERWPLANRLALAMLCVAALAITVLFYDLDRTNRAELAQLQTTALHNSANDLARALDALMENERSRVANLALSRSAQEFAGARPDQRAPLFTPTLADFSNFLDSNRPFYRAVLLLDQQGEVLISTDGSAVGQRFGTSTFFRAARAGQIYMSDPGISAIDRQPVIWLAAPVGGANAPAGVLAVALSPEEIWRVVEQVRIGEGGYALLLDRYRIRLAHGRDPRYVFRSLAPLAASTWQQLRAEGRFAGLPAIADTQSLALDTYVRAGAFGAPLIAPPSPGTGNVYYAAARTRSRDWTVVAMLSEREIFAPAERATLRGLMATV</sequence>
<comment type="subcellular location">
    <subcellularLocation>
        <location evidence="1">Cell membrane</location>
        <topology evidence="1">Multi-pass membrane protein</topology>
    </subcellularLocation>
</comment>
<reference evidence="7 8" key="1">
    <citation type="submission" date="2015-09" db="EMBL/GenBank/DDBJ databases">
        <title>Draft genome sequence of Kouleothrix aurantiaca JCM 19913.</title>
        <authorList>
            <person name="Hemp J."/>
        </authorList>
    </citation>
    <scope>NUCLEOTIDE SEQUENCE [LARGE SCALE GENOMIC DNA]</scope>
    <source>
        <strain evidence="7 8">COM-B</strain>
    </source>
</reference>
<keyword evidence="8" id="KW-1185">Reference proteome</keyword>
<name>A0A0P9HA89_9CHLR</name>
<evidence type="ECO:0000313" key="8">
    <source>
        <dbReference type="Proteomes" id="UP000050509"/>
    </source>
</evidence>
<dbReference type="GO" id="GO:0005886">
    <property type="term" value="C:plasma membrane"/>
    <property type="evidence" value="ECO:0007669"/>
    <property type="project" value="UniProtKB-SubCell"/>
</dbReference>
<dbReference type="EMBL" id="LJCR01001009">
    <property type="protein sequence ID" value="KPV51231.1"/>
    <property type="molecule type" value="Genomic_DNA"/>
</dbReference>
<evidence type="ECO:0000313" key="7">
    <source>
        <dbReference type="EMBL" id="KPV51231.1"/>
    </source>
</evidence>
<accession>A0A0P9HA89</accession>
<dbReference type="Pfam" id="PF02743">
    <property type="entry name" value="dCache_1"/>
    <property type="match status" value="1"/>
</dbReference>
<organism evidence="7 8">
    <name type="scientific">Kouleothrix aurantiaca</name>
    <dbReference type="NCBI Taxonomy" id="186479"/>
    <lineage>
        <taxon>Bacteria</taxon>
        <taxon>Bacillati</taxon>
        <taxon>Chloroflexota</taxon>
        <taxon>Chloroflexia</taxon>
        <taxon>Chloroflexales</taxon>
        <taxon>Roseiflexineae</taxon>
        <taxon>Roseiflexaceae</taxon>
        <taxon>Kouleothrix</taxon>
    </lineage>
</organism>
<keyword evidence="3" id="KW-0812">Transmembrane</keyword>
<proteinExistence type="predicted"/>
<feature type="non-terminal residue" evidence="7">
    <location>
        <position position="328"/>
    </location>
</feature>
<evidence type="ECO:0000256" key="1">
    <source>
        <dbReference type="ARBA" id="ARBA00004651"/>
    </source>
</evidence>
<feature type="domain" description="Cache" evidence="6">
    <location>
        <begin position="46"/>
        <end position="224"/>
    </location>
</feature>
<evidence type="ECO:0000256" key="4">
    <source>
        <dbReference type="ARBA" id="ARBA00022989"/>
    </source>
</evidence>
<dbReference type="AlphaFoldDB" id="A0A0P9HA89"/>
<evidence type="ECO:0000256" key="5">
    <source>
        <dbReference type="ARBA" id="ARBA00023136"/>
    </source>
</evidence>
<dbReference type="SUPFAM" id="SSF103190">
    <property type="entry name" value="Sensory domain-like"/>
    <property type="match status" value="1"/>
</dbReference>